<dbReference type="Proteomes" id="UP000736335">
    <property type="component" value="Unassembled WGS sequence"/>
</dbReference>
<evidence type="ECO:0000313" key="2">
    <source>
        <dbReference type="EMBL" id="KAF9787925.1"/>
    </source>
</evidence>
<dbReference type="SUPFAM" id="SSF81383">
    <property type="entry name" value="F-box domain"/>
    <property type="match status" value="1"/>
</dbReference>
<evidence type="ECO:0000313" key="3">
    <source>
        <dbReference type="Proteomes" id="UP000736335"/>
    </source>
</evidence>
<comment type="caution">
    <text evidence="2">The sequence shown here is derived from an EMBL/GenBank/DDBJ whole genome shotgun (WGS) entry which is preliminary data.</text>
</comment>
<keyword evidence="3" id="KW-1185">Reference proteome</keyword>
<gene>
    <name evidence="2" type="ORF">BJ322DRAFT_1046014</name>
</gene>
<dbReference type="OrthoDB" id="2797048at2759"/>
<dbReference type="PROSITE" id="PS50181">
    <property type="entry name" value="FBOX"/>
    <property type="match status" value="1"/>
</dbReference>
<dbReference type="EMBL" id="WIUZ02000004">
    <property type="protein sequence ID" value="KAF9787925.1"/>
    <property type="molecule type" value="Genomic_DNA"/>
</dbReference>
<dbReference type="InterPro" id="IPR036047">
    <property type="entry name" value="F-box-like_dom_sf"/>
</dbReference>
<organism evidence="2 3">
    <name type="scientific">Thelephora terrestris</name>
    <dbReference type="NCBI Taxonomy" id="56493"/>
    <lineage>
        <taxon>Eukaryota</taxon>
        <taxon>Fungi</taxon>
        <taxon>Dikarya</taxon>
        <taxon>Basidiomycota</taxon>
        <taxon>Agaricomycotina</taxon>
        <taxon>Agaricomycetes</taxon>
        <taxon>Thelephorales</taxon>
        <taxon>Thelephoraceae</taxon>
        <taxon>Thelephora</taxon>
    </lineage>
</organism>
<dbReference type="InterPro" id="IPR001810">
    <property type="entry name" value="F-box_dom"/>
</dbReference>
<sequence length="513" mass="58108">MSARPTLLGVPDEVFIKILSSLDFLQLVRSQLVCKQFDHAVRSSGELQYIVELGVGGLADGPSHHPFNTFERLNYLKSRQLEWRDPCVEEITAIPPLTQAHLWKLRAATLVRVSNRDPLIQGYFDVVNVVRLDPSFVEQPESSYCLDSQYTGFELDPTQDLLVLFDRFPTLPCSSVSVSLLSLNAGTPHPEAANPSLVVPCHGKYKRGQSDSLACIVWEETLVVQLFDGLTKFYFVDWRNGIVFAYMLRKNASARIHNLCRLGRTKFAFIEYDYNAWPQRYTLFIYSVDPQGNASSTPDHLATFNFPVMSLRTAPLTVIHSSFPPAPSQYHHIIQEKPSFISHTSGIVQLRMIFARSTPPFGFQVFISPDVLLRAEKGPDGRPSVHTWDEWGPPNTRWIKDPLGRLTPTIRPYGYRIGFADRILDFNPCEVGRDMCHDDSTGVDELSSRIVREPTIIFTSEAVRQNIASSLPYRETFCLAENMSQNTLSYVDEDLYLVELHRNGTATIRICTI</sequence>
<dbReference type="Pfam" id="PF12937">
    <property type="entry name" value="F-box-like"/>
    <property type="match status" value="1"/>
</dbReference>
<evidence type="ECO:0000259" key="1">
    <source>
        <dbReference type="PROSITE" id="PS50181"/>
    </source>
</evidence>
<feature type="domain" description="F-box" evidence="1">
    <location>
        <begin position="4"/>
        <end position="50"/>
    </location>
</feature>
<protein>
    <recommendedName>
        <fullName evidence="1">F-box domain-containing protein</fullName>
    </recommendedName>
</protein>
<proteinExistence type="predicted"/>
<name>A0A9P6L9D3_9AGAM</name>
<dbReference type="AlphaFoldDB" id="A0A9P6L9D3"/>
<reference evidence="2" key="2">
    <citation type="submission" date="2020-11" db="EMBL/GenBank/DDBJ databases">
        <authorList>
            <consortium name="DOE Joint Genome Institute"/>
            <person name="Kuo A."/>
            <person name="Miyauchi S."/>
            <person name="Kiss E."/>
            <person name="Drula E."/>
            <person name="Kohler A."/>
            <person name="Sanchez-Garcia M."/>
            <person name="Andreopoulos B."/>
            <person name="Barry K.W."/>
            <person name="Bonito G."/>
            <person name="Buee M."/>
            <person name="Carver A."/>
            <person name="Chen C."/>
            <person name="Cichocki N."/>
            <person name="Clum A."/>
            <person name="Culley D."/>
            <person name="Crous P.W."/>
            <person name="Fauchery L."/>
            <person name="Girlanda M."/>
            <person name="Hayes R."/>
            <person name="Keri Z."/>
            <person name="Labutti K."/>
            <person name="Lipzen A."/>
            <person name="Lombard V."/>
            <person name="Magnuson J."/>
            <person name="Maillard F."/>
            <person name="Morin E."/>
            <person name="Murat C."/>
            <person name="Nolan M."/>
            <person name="Ohm R."/>
            <person name="Pangilinan J."/>
            <person name="Pereira M."/>
            <person name="Perotto S."/>
            <person name="Peter M."/>
            <person name="Riley R."/>
            <person name="Sitrit Y."/>
            <person name="Stielow B."/>
            <person name="Szollosi G."/>
            <person name="Zifcakova L."/>
            <person name="Stursova M."/>
            <person name="Spatafora J.W."/>
            <person name="Tedersoo L."/>
            <person name="Vaario L.-M."/>
            <person name="Yamada A."/>
            <person name="Yan M."/>
            <person name="Wang P."/>
            <person name="Xu J."/>
            <person name="Bruns T."/>
            <person name="Baldrian P."/>
            <person name="Vilgalys R."/>
            <person name="Henrissat B."/>
            <person name="Grigoriev I.V."/>
            <person name="Hibbett D."/>
            <person name="Nagy L.G."/>
            <person name="Martin F.M."/>
        </authorList>
    </citation>
    <scope>NUCLEOTIDE SEQUENCE</scope>
    <source>
        <strain evidence="2">UH-Tt-Lm1</strain>
    </source>
</reference>
<accession>A0A9P6L9D3</accession>
<reference evidence="2" key="1">
    <citation type="journal article" date="2020" name="Nat. Commun.">
        <title>Large-scale genome sequencing of mycorrhizal fungi provides insights into the early evolution of symbiotic traits.</title>
        <authorList>
            <person name="Miyauchi S."/>
            <person name="Kiss E."/>
            <person name="Kuo A."/>
            <person name="Drula E."/>
            <person name="Kohler A."/>
            <person name="Sanchez-Garcia M."/>
            <person name="Morin E."/>
            <person name="Andreopoulos B."/>
            <person name="Barry K.W."/>
            <person name="Bonito G."/>
            <person name="Buee M."/>
            <person name="Carver A."/>
            <person name="Chen C."/>
            <person name="Cichocki N."/>
            <person name="Clum A."/>
            <person name="Culley D."/>
            <person name="Crous P.W."/>
            <person name="Fauchery L."/>
            <person name="Girlanda M."/>
            <person name="Hayes R.D."/>
            <person name="Keri Z."/>
            <person name="LaButti K."/>
            <person name="Lipzen A."/>
            <person name="Lombard V."/>
            <person name="Magnuson J."/>
            <person name="Maillard F."/>
            <person name="Murat C."/>
            <person name="Nolan M."/>
            <person name="Ohm R.A."/>
            <person name="Pangilinan J."/>
            <person name="Pereira M.F."/>
            <person name="Perotto S."/>
            <person name="Peter M."/>
            <person name="Pfister S."/>
            <person name="Riley R."/>
            <person name="Sitrit Y."/>
            <person name="Stielow J.B."/>
            <person name="Szollosi G."/>
            <person name="Zifcakova L."/>
            <person name="Stursova M."/>
            <person name="Spatafora J.W."/>
            <person name="Tedersoo L."/>
            <person name="Vaario L.M."/>
            <person name="Yamada A."/>
            <person name="Yan M."/>
            <person name="Wang P."/>
            <person name="Xu J."/>
            <person name="Bruns T."/>
            <person name="Baldrian P."/>
            <person name="Vilgalys R."/>
            <person name="Dunand C."/>
            <person name="Henrissat B."/>
            <person name="Grigoriev I.V."/>
            <person name="Hibbett D."/>
            <person name="Nagy L.G."/>
            <person name="Martin F.M."/>
        </authorList>
    </citation>
    <scope>NUCLEOTIDE SEQUENCE</scope>
    <source>
        <strain evidence="2">UH-Tt-Lm1</strain>
    </source>
</reference>
<dbReference type="SMART" id="SM00256">
    <property type="entry name" value="FBOX"/>
    <property type="match status" value="1"/>
</dbReference>